<name>A0A653DJU5_CALMS</name>
<dbReference type="Pfam" id="PF05485">
    <property type="entry name" value="THAP"/>
    <property type="match status" value="1"/>
</dbReference>
<evidence type="ECO:0000259" key="7">
    <source>
        <dbReference type="PROSITE" id="PS50950"/>
    </source>
</evidence>
<feature type="domain" description="THAP-type" evidence="7">
    <location>
        <begin position="1"/>
        <end position="79"/>
    </location>
</feature>
<feature type="region of interest" description="Disordered" evidence="6">
    <location>
        <begin position="97"/>
        <end position="122"/>
    </location>
</feature>
<protein>
    <recommendedName>
        <fullName evidence="7">THAP-type domain-containing protein</fullName>
    </recommendedName>
</protein>
<keyword evidence="1" id="KW-0479">Metal-binding</keyword>
<dbReference type="SMART" id="SM00692">
    <property type="entry name" value="DM3"/>
    <property type="match status" value="1"/>
</dbReference>
<accession>A0A653DJU5</accession>
<dbReference type="SMART" id="SM00980">
    <property type="entry name" value="THAP"/>
    <property type="match status" value="1"/>
</dbReference>
<gene>
    <name evidence="8" type="ORF">CALMAC_LOCUS18034</name>
</gene>
<sequence>VGCAAYGCKSHSSRKEPGITFHRFPQELHRLDLWIKNMKIEGWEPSSNDRLCSKHFEQNFLHQINQKVYLLKEAVPTIFEGLPEYLRPKIAKERKRPCDVHLEPSPSTSALAAEDDSPQKKKLRRQLELQKAKNKEKTRKIRVLGQALKRAHRKVASLKMALVSEYEHDFQVQHLHLGKEENVAQKLIDGSSPTEILDAIRDTADPIKSRRIDLLTKADIENIKMDIKKGLNWFSIETENIKHGIESETSSHISDPKIYNLESVSSELSKRLVESRSPLDLCDVSITEPDGMPQTRYQQSDSEDKVHESMAKLYETRNSCFFELEQLKRNIEQVSDTRILEHVFEELRRLNRHFESESGSRKTLCEFGSENIKDEPLSTETFVIGHDHGYT</sequence>
<organism evidence="8 9">
    <name type="scientific">Callosobruchus maculatus</name>
    <name type="common">Southern cowpea weevil</name>
    <name type="synonym">Pulse bruchid</name>
    <dbReference type="NCBI Taxonomy" id="64391"/>
    <lineage>
        <taxon>Eukaryota</taxon>
        <taxon>Metazoa</taxon>
        <taxon>Ecdysozoa</taxon>
        <taxon>Arthropoda</taxon>
        <taxon>Hexapoda</taxon>
        <taxon>Insecta</taxon>
        <taxon>Pterygota</taxon>
        <taxon>Neoptera</taxon>
        <taxon>Endopterygota</taxon>
        <taxon>Coleoptera</taxon>
        <taxon>Polyphaga</taxon>
        <taxon>Cucujiformia</taxon>
        <taxon>Chrysomeloidea</taxon>
        <taxon>Chrysomelidae</taxon>
        <taxon>Bruchinae</taxon>
        <taxon>Bruchini</taxon>
        <taxon>Callosobruchus</taxon>
    </lineage>
</organism>
<dbReference type="OrthoDB" id="6735764at2759"/>
<evidence type="ECO:0000256" key="3">
    <source>
        <dbReference type="ARBA" id="ARBA00022833"/>
    </source>
</evidence>
<dbReference type="PANTHER" id="PTHR46927">
    <property type="entry name" value="AGAP005574-PA"/>
    <property type="match status" value="1"/>
</dbReference>
<dbReference type="InterPro" id="IPR006612">
    <property type="entry name" value="THAP_Znf"/>
</dbReference>
<dbReference type="GO" id="GO:0003677">
    <property type="term" value="F:DNA binding"/>
    <property type="evidence" value="ECO:0007669"/>
    <property type="project" value="UniProtKB-UniRule"/>
</dbReference>
<feature type="non-terminal residue" evidence="8">
    <location>
        <position position="1"/>
    </location>
</feature>
<proteinExistence type="predicted"/>
<keyword evidence="3" id="KW-0862">Zinc</keyword>
<dbReference type="Gene3D" id="6.20.210.20">
    <property type="entry name" value="THAP domain"/>
    <property type="match status" value="1"/>
</dbReference>
<evidence type="ECO:0000256" key="4">
    <source>
        <dbReference type="ARBA" id="ARBA00023125"/>
    </source>
</evidence>
<evidence type="ECO:0000256" key="2">
    <source>
        <dbReference type="ARBA" id="ARBA00022771"/>
    </source>
</evidence>
<reference evidence="8 9" key="1">
    <citation type="submission" date="2019-01" db="EMBL/GenBank/DDBJ databases">
        <authorList>
            <person name="Sayadi A."/>
        </authorList>
    </citation>
    <scope>NUCLEOTIDE SEQUENCE [LARGE SCALE GENOMIC DNA]</scope>
</reference>
<dbReference type="PANTHER" id="PTHR46927:SF3">
    <property type="entry name" value="THAP-TYPE DOMAIN-CONTAINING PROTEIN"/>
    <property type="match status" value="1"/>
</dbReference>
<dbReference type="SUPFAM" id="SSF57716">
    <property type="entry name" value="Glucocorticoid receptor-like (DNA-binding domain)"/>
    <property type="match status" value="1"/>
</dbReference>
<evidence type="ECO:0000313" key="8">
    <source>
        <dbReference type="EMBL" id="VEN60284.1"/>
    </source>
</evidence>
<dbReference type="InterPro" id="IPR052224">
    <property type="entry name" value="THAP_domain_protein"/>
</dbReference>
<evidence type="ECO:0000313" key="9">
    <source>
        <dbReference type="Proteomes" id="UP000410492"/>
    </source>
</evidence>
<dbReference type="InterPro" id="IPR038441">
    <property type="entry name" value="THAP_Znf_sf"/>
</dbReference>
<dbReference type="EMBL" id="CAACVG010012451">
    <property type="protein sequence ID" value="VEN60284.1"/>
    <property type="molecule type" value="Genomic_DNA"/>
</dbReference>
<dbReference type="GO" id="GO:0008270">
    <property type="term" value="F:zinc ion binding"/>
    <property type="evidence" value="ECO:0007669"/>
    <property type="project" value="UniProtKB-KW"/>
</dbReference>
<evidence type="ECO:0000256" key="6">
    <source>
        <dbReference type="SAM" id="MobiDB-lite"/>
    </source>
</evidence>
<dbReference type="Proteomes" id="UP000410492">
    <property type="component" value="Unassembled WGS sequence"/>
</dbReference>
<keyword evidence="2 5" id="KW-0863">Zinc-finger</keyword>
<evidence type="ECO:0000256" key="5">
    <source>
        <dbReference type="PROSITE-ProRule" id="PRU00309"/>
    </source>
</evidence>
<dbReference type="PROSITE" id="PS50950">
    <property type="entry name" value="ZF_THAP"/>
    <property type="match status" value="1"/>
</dbReference>
<keyword evidence="4 5" id="KW-0238">DNA-binding</keyword>
<keyword evidence="9" id="KW-1185">Reference proteome</keyword>
<dbReference type="AlphaFoldDB" id="A0A653DJU5"/>
<evidence type="ECO:0000256" key="1">
    <source>
        <dbReference type="ARBA" id="ARBA00022723"/>
    </source>
</evidence>